<evidence type="ECO:0000313" key="3">
    <source>
        <dbReference type="Proteomes" id="UP000823388"/>
    </source>
</evidence>
<reference evidence="2" key="1">
    <citation type="submission" date="2020-05" db="EMBL/GenBank/DDBJ databases">
        <title>WGS assembly of Panicum virgatum.</title>
        <authorList>
            <person name="Lovell J.T."/>
            <person name="Jenkins J."/>
            <person name="Shu S."/>
            <person name="Juenger T.E."/>
            <person name="Schmutz J."/>
        </authorList>
    </citation>
    <scope>NUCLEOTIDE SEQUENCE</scope>
    <source>
        <strain evidence="2">AP13</strain>
    </source>
</reference>
<gene>
    <name evidence="2" type="ORF">PVAP13_3NG178027</name>
</gene>
<evidence type="ECO:0000256" key="1">
    <source>
        <dbReference type="SAM" id="MobiDB-lite"/>
    </source>
</evidence>
<dbReference type="Proteomes" id="UP000823388">
    <property type="component" value="Chromosome 3N"/>
</dbReference>
<protein>
    <submittedName>
        <fullName evidence="2">Uncharacterized protein</fullName>
    </submittedName>
</protein>
<feature type="region of interest" description="Disordered" evidence="1">
    <location>
        <begin position="182"/>
        <end position="206"/>
    </location>
</feature>
<keyword evidence="3" id="KW-1185">Reference proteome</keyword>
<feature type="region of interest" description="Disordered" evidence="1">
    <location>
        <begin position="120"/>
        <end position="139"/>
    </location>
</feature>
<evidence type="ECO:0000313" key="2">
    <source>
        <dbReference type="EMBL" id="KAG2617016.1"/>
    </source>
</evidence>
<feature type="compositionally biased region" description="Polar residues" evidence="1">
    <location>
        <begin position="7"/>
        <end position="25"/>
    </location>
</feature>
<accession>A0A8T0U7J1</accession>
<dbReference type="EMBL" id="CM029042">
    <property type="protein sequence ID" value="KAG2617016.1"/>
    <property type="molecule type" value="Genomic_DNA"/>
</dbReference>
<comment type="caution">
    <text evidence="2">The sequence shown here is derived from an EMBL/GenBank/DDBJ whole genome shotgun (WGS) entry which is preliminary data.</text>
</comment>
<organism evidence="2 3">
    <name type="scientific">Panicum virgatum</name>
    <name type="common">Blackwell switchgrass</name>
    <dbReference type="NCBI Taxonomy" id="38727"/>
    <lineage>
        <taxon>Eukaryota</taxon>
        <taxon>Viridiplantae</taxon>
        <taxon>Streptophyta</taxon>
        <taxon>Embryophyta</taxon>
        <taxon>Tracheophyta</taxon>
        <taxon>Spermatophyta</taxon>
        <taxon>Magnoliopsida</taxon>
        <taxon>Liliopsida</taxon>
        <taxon>Poales</taxon>
        <taxon>Poaceae</taxon>
        <taxon>PACMAD clade</taxon>
        <taxon>Panicoideae</taxon>
        <taxon>Panicodae</taxon>
        <taxon>Paniceae</taxon>
        <taxon>Panicinae</taxon>
        <taxon>Panicum</taxon>
        <taxon>Panicum sect. Hiantes</taxon>
    </lineage>
</organism>
<name>A0A8T0U7J1_PANVG</name>
<sequence length="206" mass="23283">MEPQLIHDNNYSPDQHQAGHQQHLGSCQRRRQSTTRGWTMALETTDIENSRQPPAMRYGYRATTSILQGREPVYATGMINARMSNDHVKNYNDNLLDIGDPYTNLICLLGFAPPLHAPSGTATPPKNYDIKRPPSSTAGTAQHPLLIRLQINTYIEAVQLYIKLREFINGHNLQHGGHLARSTFPQQHQRLAPISSRGRVDRRRGC</sequence>
<feature type="region of interest" description="Disordered" evidence="1">
    <location>
        <begin position="1"/>
        <end position="36"/>
    </location>
</feature>
<proteinExistence type="predicted"/>
<dbReference type="AlphaFoldDB" id="A0A8T0U7J1"/>